<dbReference type="AlphaFoldDB" id="A0A9P6UHI1"/>
<reference evidence="2" key="1">
    <citation type="journal article" date="2020" name="Fungal Divers.">
        <title>Resolving the Mortierellaceae phylogeny through synthesis of multi-gene phylogenetics and phylogenomics.</title>
        <authorList>
            <person name="Vandepol N."/>
            <person name="Liber J."/>
            <person name="Desiro A."/>
            <person name="Na H."/>
            <person name="Kennedy M."/>
            <person name="Barry K."/>
            <person name="Grigoriev I.V."/>
            <person name="Miller A.N."/>
            <person name="O'Donnell K."/>
            <person name="Stajich J.E."/>
            <person name="Bonito G."/>
        </authorList>
    </citation>
    <scope>NUCLEOTIDE SEQUENCE</scope>
    <source>
        <strain evidence="2">REB-010B</strain>
    </source>
</reference>
<accession>A0A9P6UHI1</accession>
<proteinExistence type="predicted"/>
<evidence type="ECO:0000313" key="3">
    <source>
        <dbReference type="Proteomes" id="UP000738325"/>
    </source>
</evidence>
<gene>
    <name evidence="2" type="ORF">BGZ99_004142</name>
</gene>
<dbReference type="Proteomes" id="UP000738325">
    <property type="component" value="Unassembled WGS sequence"/>
</dbReference>
<feature type="region of interest" description="Disordered" evidence="1">
    <location>
        <begin position="1"/>
        <end position="33"/>
    </location>
</feature>
<keyword evidence="3" id="KW-1185">Reference proteome</keyword>
<name>A0A9P6UHI1_9FUNG</name>
<feature type="compositionally biased region" description="Basic residues" evidence="1">
    <location>
        <begin position="1"/>
        <end position="14"/>
    </location>
</feature>
<sequence length="91" mass="10736">KEKTKGKHKDKSKNKKSEEELKEEEEAADKEREKELKENLARTLEFVHESARLLIQSIEGRLCAWRSRLTLVLDLQTATVVSQYCHVYYED</sequence>
<protein>
    <submittedName>
        <fullName evidence="2">Uncharacterized protein</fullName>
    </submittedName>
</protein>
<dbReference type="EMBL" id="JAAAIP010002576">
    <property type="protein sequence ID" value="KAG0299408.1"/>
    <property type="molecule type" value="Genomic_DNA"/>
</dbReference>
<organism evidence="2 3">
    <name type="scientific">Dissophora globulifera</name>
    <dbReference type="NCBI Taxonomy" id="979702"/>
    <lineage>
        <taxon>Eukaryota</taxon>
        <taxon>Fungi</taxon>
        <taxon>Fungi incertae sedis</taxon>
        <taxon>Mucoromycota</taxon>
        <taxon>Mortierellomycotina</taxon>
        <taxon>Mortierellomycetes</taxon>
        <taxon>Mortierellales</taxon>
        <taxon>Mortierellaceae</taxon>
        <taxon>Dissophora</taxon>
    </lineage>
</organism>
<feature type="non-terminal residue" evidence="2">
    <location>
        <position position="91"/>
    </location>
</feature>
<feature type="non-terminal residue" evidence="2">
    <location>
        <position position="1"/>
    </location>
</feature>
<evidence type="ECO:0000313" key="2">
    <source>
        <dbReference type="EMBL" id="KAG0299408.1"/>
    </source>
</evidence>
<evidence type="ECO:0000256" key="1">
    <source>
        <dbReference type="SAM" id="MobiDB-lite"/>
    </source>
</evidence>
<comment type="caution">
    <text evidence="2">The sequence shown here is derived from an EMBL/GenBank/DDBJ whole genome shotgun (WGS) entry which is preliminary data.</text>
</comment>